<dbReference type="EMBL" id="JAUSUZ010000001">
    <property type="protein sequence ID" value="MDQ0371563.1"/>
    <property type="molecule type" value="Genomic_DNA"/>
</dbReference>
<gene>
    <name evidence="1" type="ORF">J2S42_008232</name>
</gene>
<dbReference type="Proteomes" id="UP001240236">
    <property type="component" value="Unassembled WGS sequence"/>
</dbReference>
<name>A0AAE3W7Q8_9ACTN</name>
<dbReference type="RefSeq" id="WP_307248465.1">
    <property type="nucleotide sequence ID" value="NZ_JAUSUZ010000001.1"/>
</dbReference>
<reference evidence="1 2" key="1">
    <citation type="submission" date="2023-07" db="EMBL/GenBank/DDBJ databases">
        <title>Sequencing the genomes of 1000 actinobacteria strains.</title>
        <authorList>
            <person name="Klenk H.-P."/>
        </authorList>
    </citation>
    <scope>NUCLEOTIDE SEQUENCE [LARGE SCALE GENOMIC DNA]</scope>
    <source>
        <strain evidence="1 2">DSM 44709</strain>
    </source>
</reference>
<dbReference type="AlphaFoldDB" id="A0AAE3W7Q8"/>
<comment type="caution">
    <text evidence="1">The sequence shown here is derived from an EMBL/GenBank/DDBJ whole genome shotgun (WGS) entry which is preliminary data.</text>
</comment>
<evidence type="ECO:0000313" key="1">
    <source>
        <dbReference type="EMBL" id="MDQ0371563.1"/>
    </source>
</evidence>
<sequence length="62" mass="6589">MSAAVAEPHTVGAIVSLSDRTGITGIFHRAADGMWIDEDGFEHTWADIAVLAVGQHLDVDQS</sequence>
<evidence type="ECO:0000313" key="2">
    <source>
        <dbReference type="Proteomes" id="UP001240236"/>
    </source>
</evidence>
<proteinExistence type="predicted"/>
<keyword evidence="2" id="KW-1185">Reference proteome</keyword>
<organism evidence="1 2">
    <name type="scientific">Catenuloplanes indicus</name>
    <dbReference type="NCBI Taxonomy" id="137267"/>
    <lineage>
        <taxon>Bacteria</taxon>
        <taxon>Bacillati</taxon>
        <taxon>Actinomycetota</taxon>
        <taxon>Actinomycetes</taxon>
        <taxon>Micromonosporales</taxon>
        <taxon>Micromonosporaceae</taxon>
        <taxon>Catenuloplanes</taxon>
    </lineage>
</organism>
<accession>A0AAE3W7Q8</accession>
<protein>
    <submittedName>
        <fullName evidence="1">Uncharacterized protein</fullName>
    </submittedName>
</protein>